<evidence type="ECO:0000313" key="3">
    <source>
        <dbReference type="Proteomes" id="UP000003075"/>
    </source>
</evidence>
<accession>D3LCJ8</accession>
<protein>
    <recommendedName>
        <fullName evidence="1">Gp58-like domain-containing protein</fullName>
    </recommendedName>
</protein>
<dbReference type="Proteomes" id="UP000003075">
    <property type="component" value="Unassembled WGS sequence"/>
</dbReference>
<name>D3LCJ8_OENOE</name>
<comment type="caution">
    <text evidence="2">The sequence shown here is derived from an EMBL/GenBank/DDBJ whole genome shotgun (WGS) entry which is preliminary data.</text>
</comment>
<evidence type="ECO:0000313" key="2">
    <source>
        <dbReference type="EMBL" id="EFD87391.1"/>
    </source>
</evidence>
<sequence length="1853" mass="196917">MIIQTTAATAAWKASQRTLDTVVTIDGTDYHTSDITSIAYDGGAFTGDTFSIGSTYENSVTITFSHLVEGFVQGQLVAPKVGVKLVDGTFEYSPLGIFVISDDIEMDRNNDVTTIKAYDLMCMLEGTYTSKLTYPAKMTDVIAEIASLSGVPLNSDDIARLPLMNNLAKAITGQTYRNAIGWIAQFYSGFALFDRDGKLTIRTINDTDYAIDAGQYLQGGLTKNEAAYVIGGIQCQVTTTTTDSDGNSTDDTVTLQSGSRAGSQVQLTNNVMTQERLDAIWTKLQNLAFYPFSLNWFGNPAIEAGDWFALQDTKGNRFNVPNCSYTMTFDGSFSSVSSAQQTSTSSDIYSYNGDLTSAINKLKSQTAGLNSYTHIAYADDATGKGFSQDPTGKAYLGVYTDSNSVDSTDPAKYVWMQTRGSDGEDGTSVESSTVAYQAATSGTITPTGTWASDIPVVPAGQYLWTKTVFHYSNDSTSTTYSVSYFGTNGSNGTAGIPGADGKTPYFHTAYSTASDGSTGFSTTDPTNKTYLGTYSDFTQADSTNAVSYDWVKIQGNTGATGATGATGKGITSTVITYQASTSGTVAPSGTWSSSIPSVSASQYLWTRTVMTFSDGASTTSYSVGMMGATGAKGDTGVQGIPGANGQSSYLHIAYADSADGKTNFSITSAGLRQYIGTYTDFTSTSSSDPTKYVWQQTKGDTGAQGPAGTDITAITYGSTAPSSPKEGDVWYKPNGNSIQIEIYHNGSWVLDIDDSIVQRITDATKDVLTSAKTYTDDTAKNVIAELSSANKIVNSEFDTDTAQKNVVESSTTVPTPNSKGYADQTIVGRNLLRNTSAFANTDHWSNSGGGSSLAIVSRAFYQNGQGKLLKLSTSGTTEVFLMSEHFSVQAGESYTFQIKAFNNSNVVSMDFFALGRQTGSTSDYTKVVASKLSMQPSISGIGTFSFSFTVPDGIGELYIRIDNNGSKVSGSSADLYVAEMKLEVGSLTPYIKAPEDLAIANWQDTIVNDPVDGTYVVSGTTSTKASTVQVKNSAGTIVASQDLSQSKNSDQTFTRGSFSAVTHDNDDGTGTASIPTPTAGTSLIVVDELNKNIYSNNNMSVPNLARDSEMLLGLSGTDSDPHFSYNLADFVSIVANGYNGHNVLDIKRSSGSGTLVAITAYQNSVPGDAWSMGFYYRVLTDTTFSNDSSCYFDPRTSTGTAATVQGKTILTAGTTWRYVKVEDAVMPSTTAKVRFRFDMLGTGHIQIALPMMVKAVKAVDYVSDTIDVSKWVATLPADGKSYKATIKAPKDTTATILNFNMPTAIDRYNFSFSFPAVMGNYTLALSEATYSFTVQQNLFPVTSNGYVVSKTGVISGKAPNNTSVIYLLSSSGGSYSTGVQSDGSFAIAVNTDGSGYTIHAEYQQSYLGLTDWHDFSPDLPASSYISANELVSGSKVIEVTNNTLYADDIPSFANVAISVGAQFKLISGTAKLAVVFYKNDGTNLGTQSVSIAGSDWTSFSLINIVTPANVDYIRVMVQAPSGTVRFTRAILVFSASLPAYTPGIGISGKGVLGLFNNNYVLGMLSNAGAVVSGINGNADGLRLTGKTISLDGDTVATGDFWASQINAIKINAANIVAGELDANIIHVIHLDVSSLTGDITSFIKSNWADPYGNNIDIEGSEISLHDNQKNYEMLIKASEIDINNLNDGSYTKISNGNIEMANSSPTGHIESVGGLMLGENVVDERLNGIYLIANTYGKGGTNHNIDSDSYWAADDVGIAYRNDSTNENFGVAYRYNVTSGLNLFFAPVDFNGYKFNIQGAGETFNLTWVSWSDLSSGWKYPAIHSYGSAAKGGIAIGGNAVYAFGLAGRTQLI</sequence>
<dbReference type="GeneID" id="75065528"/>
<evidence type="ECO:0000259" key="1">
    <source>
        <dbReference type="Pfam" id="PF07902"/>
    </source>
</evidence>
<dbReference type="EMBL" id="ACSE01000038">
    <property type="protein sequence ID" value="EFD87391.1"/>
    <property type="molecule type" value="Genomic_DNA"/>
</dbReference>
<gene>
    <name evidence="2" type="ORF">AWRIB429_2078</name>
</gene>
<proteinExistence type="predicted"/>
<organism evidence="2 3">
    <name type="scientific">Oenococcus oeni AWRIB429</name>
    <dbReference type="NCBI Taxonomy" id="655225"/>
    <lineage>
        <taxon>Bacteria</taxon>
        <taxon>Bacillati</taxon>
        <taxon>Bacillota</taxon>
        <taxon>Bacilli</taxon>
        <taxon>Lactobacillales</taxon>
        <taxon>Lactobacillaceae</taxon>
        <taxon>Oenococcus</taxon>
    </lineage>
</organism>
<feature type="domain" description="Gp58-like" evidence="1">
    <location>
        <begin position="1567"/>
        <end position="1648"/>
    </location>
</feature>
<dbReference type="RefSeq" id="WP_002819903.1">
    <property type="nucleotide sequence ID" value="NZ_ACSE01000038.1"/>
</dbReference>
<dbReference type="OrthoDB" id="2077914at2"/>
<dbReference type="InterPro" id="IPR012892">
    <property type="entry name" value="Gp58"/>
</dbReference>
<dbReference type="Pfam" id="PF07902">
    <property type="entry name" value="Gp58"/>
    <property type="match status" value="1"/>
</dbReference>
<reference evidence="2 3" key="1">
    <citation type="journal article" date="2010" name="Appl. Microbiol. Biotechnol.">
        <title>Genotypic diversity in Oenococcus oeni by high-density microarray comparative genome hybridization and whole genome sequencing.</title>
        <authorList>
            <person name="Borneman A.R."/>
            <person name="Bartowsky E.J."/>
            <person name="McCarthy J."/>
            <person name="Chambers P.J."/>
        </authorList>
    </citation>
    <scope>NUCLEOTIDE SEQUENCE [LARGE SCALE GENOMIC DNA]</scope>
    <source>
        <strain evidence="2 3">AWRIB429</strain>
    </source>
</reference>